<dbReference type="Proteomes" id="UP000669179">
    <property type="component" value="Unassembled WGS sequence"/>
</dbReference>
<accession>A0A939PD01</accession>
<feature type="domain" description="Alpha/beta hydrolase fold-3" evidence="3">
    <location>
        <begin position="91"/>
        <end position="295"/>
    </location>
</feature>
<keyword evidence="5" id="KW-1185">Reference proteome</keyword>
<gene>
    <name evidence="4" type="ORF">J4573_24730</name>
</gene>
<protein>
    <submittedName>
        <fullName evidence="4">Alpha/beta hydrolase</fullName>
    </submittedName>
</protein>
<dbReference type="SUPFAM" id="SSF53474">
    <property type="entry name" value="alpha/beta-Hydrolases"/>
    <property type="match status" value="1"/>
</dbReference>
<dbReference type="InterPro" id="IPR050300">
    <property type="entry name" value="GDXG_lipolytic_enzyme"/>
</dbReference>
<keyword evidence="1 4" id="KW-0378">Hydrolase</keyword>
<dbReference type="RefSeq" id="WP_208258215.1">
    <property type="nucleotide sequence ID" value="NZ_JAGEOJ010000010.1"/>
</dbReference>
<evidence type="ECO:0000313" key="4">
    <source>
        <dbReference type="EMBL" id="MBO2450330.1"/>
    </source>
</evidence>
<feature type="compositionally biased region" description="Pro residues" evidence="2">
    <location>
        <begin position="50"/>
        <end position="59"/>
    </location>
</feature>
<dbReference type="EMBL" id="JAGEOJ010000010">
    <property type="protein sequence ID" value="MBO2450330.1"/>
    <property type="molecule type" value="Genomic_DNA"/>
</dbReference>
<dbReference type="InterPro" id="IPR029058">
    <property type="entry name" value="AB_hydrolase_fold"/>
</dbReference>
<dbReference type="Pfam" id="PF07859">
    <property type="entry name" value="Abhydrolase_3"/>
    <property type="match status" value="1"/>
</dbReference>
<dbReference type="GO" id="GO:0016787">
    <property type="term" value="F:hydrolase activity"/>
    <property type="evidence" value="ECO:0007669"/>
    <property type="project" value="UniProtKB-KW"/>
</dbReference>
<reference evidence="4" key="1">
    <citation type="submission" date="2021-03" db="EMBL/GenBank/DDBJ databases">
        <authorList>
            <person name="Kanchanasin P."/>
            <person name="Saeng-In P."/>
            <person name="Phongsopitanun W."/>
            <person name="Yuki M."/>
            <person name="Kudo T."/>
            <person name="Ohkuma M."/>
            <person name="Tanasupawat S."/>
        </authorList>
    </citation>
    <scope>NUCLEOTIDE SEQUENCE</scope>
    <source>
        <strain evidence="4">GKU 128</strain>
    </source>
</reference>
<evidence type="ECO:0000259" key="3">
    <source>
        <dbReference type="Pfam" id="PF07859"/>
    </source>
</evidence>
<dbReference type="AlphaFoldDB" id="A0A939PD01"/>
<dbReference type="PANTHER" id="PTHR48081:SF8">
    <property type="entry name" value="ALPHA_BETA HYDROLASE FOLD-3 DOMAIN-CONTAINING PROTEIN-RELATED"/>
    <property type="match status" value="1"/>
</dbReference>
<proteinExistence type="predicted"/>
<evidence type="ECO:0000256" key="1">
    <source>
        <dbReference type="ARBA" id="ARBA00022801"/>
    </source>
</evidence>
<organism evidence="4 5">
    <name type="scientific">Actinomadura barringtoniae</name>
    <dbReference type="NCBI Taxonomy" id="1427535"/>
    <lineage>
        <taxon>Bacteria</taxon>
        <taxon>Bacillati</taxon>
        <taxon>Actinomycetota</taxon>
        <taxon>Actinomycetes</taxon>
        <taxon>Streptosporangiales</taxon>
        <taxon>Thermomonosporaceae</taxon>
        <taxon>Actinomadura</taxon>
    </lineage>
</organism>
<evidence type="ECO:0000313" key="5">
    <source>
        <dbReference type="Proteomes" id="UP000669179"/>
    </source>
</evidence>
<dbReference type="Gene3D" id="3.40.50.1820">
    <property type="entry name" value="alpha/beta hydrolase"/>
    <property type="match status" value="1"/>
</dbReference>
<name>A0A939PD01_9ACTN</name>
<dbReference type="PANTHER" id="PTHR48081">
    <property type="entry name" value="AB HYDROLASE SUPERFAMILY PROTEIN C4A8.06C"/>
    <property type="match status" value="1"/>
</dbReference>
<dbReference type="InterPro" id="IPR013094">
    <property type="entry name" value="AB_hydrolase_3"/>
</dbReference>
<sequence length="331" mass="34941">MAIDPELTEALAGMPYVSLADPVKARAAMRDLAATLSGPPASEPLEGGRPPTPPGPTPPASRERVEVTDRIIPDGVPVRIYRPARPQGPALVYFHGGGFVTGDLDNEHVRCLDFAGELGIVVVSVDYRLAPEHPFPAGFDDAYAATVWTHANAGELGAAPSRIAVGGGSAGGGLAAAVALRARDEGGPPLAFQLLLYPVLDDRMETPSMRTYTEPPLFNRGEVEHMWHHYLGGEPEAPVYAAPARAADLSGLPPAYMLVAEADPLRDEDLAYACRLIAAGVPTELRHVPGAYHGFDGVQSAAVARRAHAEQRAALRDVFHLSAGHHSTSSD</sequence>
<comment type="caution">
    <text evidence="4">The sequence shown here is derived from an EMBL/GenBank/DDBJ whole genome shotgun (WGS) entry which is preliminary data.</text>
</comment>
<feature type="region of interest" description="Disordered" evidence="2">
    <location>
        <begin position="36"/>
        <end position="66"/>
    </location>
</feature>
<evidence type="ECO:0000256" key="2">
    <source>
        <dbReference type="SAM" id="MobiDB-lite"/>
    </source>
</evidence>